<keyword evidence="2" id="KW-1185">Reference proteome</keyword>
<dbReference type="AlphaFoldDB" id="A0A9F5J981"/>
<dbReference type="Proteomes" id="UP000695026">
    <property type="component" value="Unplaced"/>
</dbReference>
<proteinExistence type="predicted"/>
<reference evidence="3" key="1">
    <citation type="submission" date="2025-08" db="UniProtKB">
        <authorList>
            <consortium name="RefSeq"/>
        </authorList>
    </citation>
    <scope>IDENTIFICATION</scope>
    <source>
        <tissue evidence="3">Liver</tissue>
    </source>
</reference>
<evidence type="ECO:0000313" key="3">
    <source>
        <dbReference type="RefSeq" id="XP_025032891.1"/>
    </source>
</evidence>
<evidence type="ECO:0000313" key="2">
    <source>
        <dbReference type="Proteomes" id="UP000695026"/>
    </source>
</evidence>
<sequence length="262" mass="28985">VSVPVLSFRRQLLFGLSGGDSRLCSEAYLGSPGPSRQVPVSLCLSPRALNGGCGSLPPRVIARARAVRWEKPPVQGRAALPSAGLVRERSCRSHNFEEVPVGWCRFLLWARERRRFPEACLAAEQKVRPQFSPCPWEAVYPDWDGDLPCCGSGGPERVPGTVGAQPPTDRKHPTAAARGHQHVRRAQLSAERYRQAGGGSPKRFPRLGACGGMRPWLWCCPHAWWEGLLVRLKDPNQERAEFWKPPSLWKFGVLSVPFPSGV</sequence>
<feature type="region of interest" description="Disordered" evidence="1">
    <location>
        <begin position="162"/>
        <end position="181"/>
    </location>
</feature>
<evidence type="ECO:0000256" key="1">
    <source>
        <dbReference type="SAM" id="MobiDB-lite"/>
    </source>
</evidence>
<organism evidence="2 3">
    <name type="scientific">Python bivittatus</name>
    <name type="common">Burmese python</name>
    <name type="synonym">Python molurus bivittatus</name>
    <dbReference type="NCBI Taxonomy" id="176946"/>
    <lineage>
        <taxon>Eukaryota</taxon>
        <taxon>Metazoa</taxon>
        <taxon>Chordata</taxon>
        <taxon>Craniata</taxon>
        <taxon>Vertebrata</taxon>
        <taxon>Euteleostomi</taxon>
        <taxon>Lepidosauria</taxon>
        <taxon>Squamata</taxon>
        <taxon>Bifurcata</taxon>
        <taxon>Unidentata</taxon>
        <taxon>Episquamata</taxon>
        <taxon>Toxicofera</taxon>
        <taxon>Serpentes</taxon>
        <taxon>Henophidia</taxon>
        <taxon>Pythonidae</taxon>
        <taxon>Python</taxon>
    </lineage>
</organism>
<dbReference type="KEGG" id="pbi:112543036"/>
<feature type="non-terminal residue" evidence="3">
    <location>
        <position position="1"/>
    </location>
</feature>
<dbReference type="RefSeq" id="XP_025032891.1">
    <property type="nucleotide sequence ID" value="XM_025177123.1"/>
</dbReference>
<accession>A0A9F5J981</accession>
<gene>
    <name evidence="3" type="primary">LOC112543036</name>
</gene>
<protein>
    <submittedName>
        <fullName evidence="3">Uncharacterized protein LOC112543036</fullName>
    </submittedName>
</protein>
<name>A0A9F5J981_PYTBI</name>
<dbReference type="GeneID" id="112543036"/>